<dbReference type="Proteomes" id="UP000003835">
    <property type="component" value="Unassembled WGS sequence"/>
</dbReference>
<organism evidence="1 2">
    <name type="scientific">Coleofasciculus chthonoplastes PCC 7420</name>
    <dbReference type="NCBI Taxonomy" id="118168"/>
    <lineage>
        <taxon>Bacteria</taxon>
        <taxon>Bacillati</taxon>
        <taxon>Cyanobacteriota</taxon>
        <taxon>Cyanophyceae</taxon>
        <taxon>Coleofasciculales</taxon>
        <taxon>Coleofasciculaceae</taxon>
        <taxon>Coleofasciculus</taxon>
    </lineage>
</organism>
<sequence length="42" mass="4719">MAESDPITYFIYRQRAHVGHGSQLKVKSQASGRVVENKLFGI</sequence>
<accession>B4VZD3</accession>
<dbReference type="EMBL" id="DS989862">
    <property type="protein sequence ID" value="EDX72734.1"/>
    <property type="molecule type" value="Genomic_DNA"/>
</dbReference>
<evidence type="ECO:0000313" key="1">
    <source>
        <dbReference type="EMBL" id="EDX72734.1"/>
    </source>
</evidence>
<proteinExistence type="predicted"/>
<evidence type="ECO:0000313" key="2">
    <source>
        <dbReference type="Proteomes" id="UP000003835"/>
    </source>
</evidence>
<dbReference type="HOGENOM" id="CLU_3249938_0_0_3"/>
<reference evidence="1 2" key="1">
    <citation type="submission" date="2008-07" db="EMBL/GenBank/DDBJ databases">
        <authorList>
            <person name="Tandeau de Marsac N."/>
            <person name="Ferriera S."/>
            <person name="Johnson J."/>
            <person name="Kravitz S."/>
            <person name="Beeson K."/>
            <person name="Sutton G."/>
            <person name="Rogers Y.-H."/>
            <person name="Friedman R."/>
            <person name="Frazier M."/>
            <person name="Venter J.C."/>
        </authorList>
    </citation>
    <scope>NUCLEOTIDE SEQUENCE [LARGE SCALE GENOMIC DNA]</scope>
    <source>
        <strain evidence="1 2">PCC 7420</strain>
    </source>
</reference>
<protein>
    <submittedName>
        <fullName evidence="1">Uncharacterized protein</fullName>
    </submittedName>
</protein>
<gene>
    <name evidence="1" type="ORF">MC7420_5007</name>
</gene>
<name>B4VZD3_9CYAN</name>
<keyword evidence="2" id="KW-1185">Reference proteome</keyword>
<dbReference type="AlphaFoldDB" id="B4VZD3"/>